<sequence>MTLKPSKRVLSLTSLAENGPYSSLLDSFHSYSFSDVGEKRQRSRATFKVGCEGDKCPLCMRVHSQVKKGSDSQSESSDEDK</sequence>
<evidence type="ECO:0000313" key="2">
    <source>
        <dbReference type="Proteomes" id="UP001233271"/>
    </source>
</evidence>
<organism evidence="1 2">
    <name type="scientific">Cutaneotrichosporon cavernicola</name>
    <dbReference type="NCBI Taxonomy" id="279322"/>
    <lineage>
        <taxon>Eukaryota</taxon>
        <taxon>Fungi</taxon>
        <taxon>Dikarya</taxon>
        <taxon>Basidiomycota</taxon>
        <taxon>Agaricomycotina</taxon>
        <taxon>Tremellomycetes</taxon>
        <taxon>Trichosporonales</taxon>
        <taxon>Trichosporonaceae</taxon>
        <taxon>Cutaneotrichosporon</taxon>
    </lineage>
</organism>
<dbReference type="GeneID" id="85496698"/>
<dbReference type="AlphaFoldDB" id="A0AA48L6G6"/>
<accession>A0AA48L6G6</accession>
<keyword evidence="2" id="KW-1185">Reference proteome</keyword>
<evidence type="ECO:0000313" key="1">
    <source>
        <dbReference type="EMBL" id="BEI92828.1"/>
    </source>
</evidence>
<dbReference type="Proteomes" id="UP001233271">
    <property type="component" value="Chromosome 5"/>
</dbReference>
<name>A0AA48L6G6_9TREE</name>
<dbReference type="RefSeq" id="XP_060458093.1">
    <property type="nucleotide sequence ID" value="XM_060601617.1"/>
</dbReference>
<reference evidence="1" key="1">
    <citation type="journal article" date="2023" name="BMC Genomics">
        <title>Chromosome-level genome assemblies of Cutaneotrichosporon spp. (Trichosporonales, Basidiomycota) reveal imbalanced evolution between nucleotide sequences and chromosome synteny.</title>
        <authorList>
            <person name="Kobayashi Y."/>
            <person name="Kayamori A."/>
            <person name="Aoki K."/>
            <person name="Shiwa Y."/>
            <person name="Matsutani M."/>
            <person name="Fujita N."/>
            <person name="Sugita T."/>
            <person name="Iwasaki W."/>
            <person name="Tanaka N."/>
            <person name="Takashima M."/>
        </authorList>
    </citation>
    <scope>NUCLEOTIDE SEQUENCE</scope>
    <source>
        <strain evidence="1">HIS019</strain>
    </source>
</reference>
<gene>
    <name evidence="1" type="ORF">CcaverHIS019_0504560</name>
</gene>
<dbReference type="KEGG" id="ccac:CcaHIS019_0504560"/>
<dbReference type="EMBL" id="AP028216">
    <property type="protein sequence ID" value="BEI92828.1"/>
    <property type="molecule type" value="Genomic_DNA"/>
</dbReference>
<protein>
    <submittedName>
        <fullName evidence="1">Uncharacterized protein</fullName>
    </submittedName>
</protein>
<proteinExistence type="predicted"/>